<dbReference type="AlphaFoldDB" id="A0A0P7AW85"/>
<accession>A0A0P7AW85</accession>
<proteinExistence type="predicted"/>
<evidence type="ECO:0000256" key="1">
    <source>
        <dbReference type="SAM" id="MobiDB-lite"/>
    </source>
</evidence>
<feature type="compositionally biased region" description="Polar residues" evidence="1">
    <location>
        <begin position="182"/>
        <end position="200"/>
    </location>
</feature>
<evidence type="ECO:0000313" key="2">
    <source>
        <dbReference type="EMBL" id="KPM38798.1"/>
    </source>
</evidence>
<feature type="region of interest" description="Disordered" evidence="1">
    <location>
        <begin position="212"/>
        <end position="243"/>
    </location>
</feature>
<organism evidence="2 3">
    <name type="scientific">Neonectria ditissima</name>
    <dbReference type="NCBI Taxonomy" id="78410"/>
    <lineage>
        <taxon>Eukaryota</taxon>
        <taxon>Fungi</taxon>
        <taxon>Dikarya</taxon>
        <taxon>Ascomycota</taxon>
        <taxon>Pezizomycotina</taxon>
        <taxon>Sordariomycetes</taxon>
        <taxon>Hypocreomycetidae</taxon>
        <taxon>Hypocreales</taxon>
        <taxon>Nectriaceae</taxon>
        <taxon>Neonectria</taxon>
    </lineage>
</organism>
<evidence type="ECO:0000313" key="3">
    <source>
        <dbReference type="Proteomes" id="UP000050424"/>
    </source>
</evidence>
<gene>
    <name evidence="2" type="ORF">AK830_g7781</name>
</gene>
<protein>
    <submittedName>
        <fullName evidence="2">Uncharacterized protein</fullName>
    </submittedName>
</protein>
<keyword evidence="3" id="KW-1185">Reference proteome</keyword>
<dbReference type="EMBL" id="LKCW01000124">
    <property type="protein sequence ID" value="KPM38798.1"/>
    <property type="molecule type" value="Genomic_DNA"/>
</dbReference>
<comment type="caution">
    <text evidence="2">The sequence shown here is derived from an EMBL/GenBank/DDBJ whole genome shotgun (WGS) entry which is preliminary data.</text>
</comment>
<sequence>MGPVINGVKVHRPSGYGRSLGTRRARARSSVPSSCESLFRRVVSVPSCVPYLVPCLAYLFLLSCRIVPYRVVSCRPVVLSPVGSLTPHTHALSLFVLPSLPFLSLSSPSSPFTRTVSCVPPPLPARHSFRPSSFSHKRLLCRPEDKATDRLLFLPVRDTDAAATREPALPDKNLPLRKEQGRPNNRSPASTLVLTHSRTSSSSPILHLAISRHPLSTPSQHRPTAATPPRRKPETRPLDSSFPPSYCSRTASSSLLLCCPPHPFHCIFSLLGRCAVDLAAVVHR</sequence>
<feature type="region of interest" description="Disordered" evidence="1">
    <location>
        <begin position="163"/>
        <end position="200"/>
    </location>
</feature>
<reference evidence="2 3" key="1">
    <citation type="submission" date="2015-09" db="EMBL/GenBank/DDBJ databases">
        <title>Draft genome of a European isolate of the apple canker pathogen Neonectria ditissima.</title>
        <authorList>
            <person name="Gomez-Cortecero A."/>
            <person name="Harrison R.J."/>
            <person name="Armitage A.D."/>
        </authorList>
    </citation>
    <scope>NUCLEOTIDE SEQUENCE [LARGE SCALE GENOMIC DNA]</scope>
    <source>
        <strain evidence="2 3">R09/05</strain>
    </source>
</reference>
<dbReference type="Proteomes" id="UP000050424">
    <property type="component" value="Unassembled WGS sequence"/>
</dbReference>
<name>A0A0P7AW85_9HYPO</name>